<dbReference type="InterPro" id="IPR027843">
    <property type="entry name" value="DUF4440"/>
</dbReference>
<gene>
    <name evidence="2" type="ORF">ABUE30_02115</name>
</gene>
<name>A0ABW9G2H6_9GAMM</name>
<comment type="caution">
    <text evidence="2">The sequence shown here is derived from an EMBL/GenBank/DDBJ whole genome shotgun (WGS) entry which is preliminary data.</text>
</comment>
<dbReference type="Pfam" id="PF14534">
    <property type="entry name" value="DUF4440"/>
    <property type="match status" value="1"/>
</dbReference>
<dbReference type="EMBL" id="JBEQCT010000001">
    <property type="protein sequence ID" value="MFM2483871.1"/>
    <property type="molecule type" value="Genomic_DNA"/>
</dbReference>
<dbReference type="SUPFAM" id="SSF54427">
    <property type="entry name" value="NTF2-like"/>
    <property type="match status" value="1"/>
</dbReference>
<protein>
    <submittedName>
        <fullName evidence="2">DUF4440 domain-containing protein</fullName>
    </submittedName>
</protein>
<dbReference type="RefSeq" id="WP_408622024.1">
    <property type="nucleotide sequence ID" value="NZ_JBEQCT010000001.1"/>
</dbReference>
<dbReference type="Proteomes" id="UP001629953">
    <property type="component" value="Unassembled WGS sequence"/>
</dbReference>
<dbReference type="InterPro" id="IPR032710">
    <property type="entry name" value="NTF2-like_dom_sf"/>
</dbReference>
<organism evidence="2 3">
    <name type="scientific">Celerinatantimonas yamalensis</name>
    <dbReference type="NCBI Taxonomy" id="559956"/>
    <lineage>
        <taxon>Bacteria</taxon>
        <taxon>Pseudomonadati</taxon>
        <taxon>Pseudomonadota</taxon>
        <taxon>Gammaproteobacteria</taxon>
        <taxon>Celerinatantimonadaceae</taxon>
        <taxon>Celerinatantimonas</taxon>
    </lineage>
</organism>
<reference evidence="2 3" key="1">
    <citation type="journal article" date="2013" name="Int. J. Syst. Evol. Microbiol.">
        <title>Celerinatantimonas yamalensis sp. nov., a cold-adapted diazotrophic bacterium from a cold permafrost brine.</title>
        <authorList>
            <person name="Shcherbakova V."/>
            <person name="Chuvilskaya N."/>
            <person name="Rivkina E."/>
            <person name="Demidov N."/>
            <person name="Uchaeva V."/>
            <person name="Suetin S."/>
            <person name="Suzina N."/>
            <person name="Gilichinsky D."/>
        </authorList>
    </citation>
    <scope>NUCLEOTIDE SEQUENCE [LARGE SCALE GENOMIC DNA]</scope>
    <source>
        <strain evidence="2 3">C7</strain>
    </source>
</reference>
<feature type="domain" description="DUF4440" evidence="1">
    <location>
        <begin position="9"/>
        <end position="109"/>
    </location>
</feature>
<dbReference type="Gene3D" id="3.10.450.50">
    <property type="match status" value="1"/>
</dbReference>
<evidence type="ECO:0000313" key="2">
    <source>
        <dbReference type="EMBL" id="MFM2483871.1"/>
    </source>
</evidence>
<sequence length="126" mass="15092">MNIIEQLVNLEKIILNPAIRQSPERMQELLAPDFVEVGHKGDYWQRAQLINALQFEQNWSAHIQDIEHREVTHEVHQLIYRAFIHPDGQDEYYSRRTSVWRWNGETWQMVFHQGTPIEPFELIDAD</sequence>
<evidence type="ECO:0000313" key="3">
    <source>
        <dbReference type="Proteomes" id="UP001629953"/>
    </source>
</evidence>
<evidence type="ECO:0000259" key="1">
    <source>
        <dbReference type="Pfam" id="PF14534"/>
    </source>
</evidence>
<keyword evidence="3" id="KW-1185">Reference proteome</keyword>
<accession>A0ABW9G2H6</accession>
<proteinExistence type="predicted"/>